<accession>A0A4Q9W0H0</accession>
<evidence type="ECO:0000313" key="2">
    <source>
        <dbReference type="Proteomes" id="UP000293637"/>
    </source>
</evidence>
<feature type="non-terminal residue" evidence="1">
    <location>
        <position position="111"/>
    </location>
</feature>
<evidence type="ECO:0000313" key="1">
    <source>
        <dbReference type="EMBL" id="TBW68019.1"/>
    </source>
</evidence>
<sequence>MNQVKSKREANIQIAYKNGDWDTISKLLNQSYENARRKDRYYQVLSLNYPNINSQGQISELENFIASSTLTPIECLLLKERQIEVNKALSLLSKTDYEMIIGFYLDHKSYS</sequence>
<comment type="caution">
    <text evidence="1">The sequence shown here is derived from an EMBL/GenBank/DDBJ whole genome shotgun (WGS) entry which is preliminary data.</text>
</comment>
<dbReference type="AlphaFoldDB" id="A0A4Q9W0H0"/>
<dbReference type="EMBL" id="SCHB01000316">
    <property type="protein sequence ID" value="TBW68019.1"/>
    <property type="molecule type" value="Genomic_DNA"/>
</dbReference>
<reference evidence="1 2" key="1">
    <citation type="journal article" date="2019" name="Sci. Transl. Med.">
        <title>Quorum sensing between bacterial species on the skin protects against epidermal injury in atopic dermatitis.</title>
        <authorList>
            <person name="Williams M.R."/>
        </authorList>
    </citation>
    <scope>NUCLEOTIDE SEQUENCE [LARGE SCALE GENOMIC DNA]</scope>
    <source>
        <strain evidence="1 2">E7</strain>
    </source>
</reference>
<organism evidence="1 2">
    <name type="scientific">Staphylococcus lugdunensis</name>
    <dbReference type="NCBI Taxonomy" id="28035"/>
    <lineage>
        <taxon>Bacteria</taxon>
        <taxon>Bacillati</taxon>
        <taxon>Bacillota</taxon>
        <taxon>Bacilli</taxon>
        <taxon>Bacillales</taxon>
        <taxon>Staphylococcaceae</taxon>
        <taxon>Staphylococcus</taxon>
    </lineage>
</organism>
<dbReference type="Proteomes" id="UP000293637">
    <property type="component" value="Unassembled WGS sequence"/>
</dbReference>
<protein>
    <submittedName>
        <fullName evidence="1">Sigma-70 family RNA polymerase sigma factor</fullName>
    </submittedName>
</protein>
<proteinExistence type="predicted"/>
<name>A0A4Q9W0H0_STALU</name>
<dbReference type="RefSeq" id="WP_131513256.1">
    <property type="nucleotide sequence ID" value="NZ_SCHB01000316.1"/>
</dbReference>
<gene>
    <name evidence="1" type="ORF">EQ812_14035</name>
</gene>